<keyword evidence="2" id="KW-0676">Redox-active center</keyword>
<name>A0A5B7AFF0_DAVIN</name>
<dbReference type="Gene3D" id="3.40.30.10">
    <property type="entry name" value="Glutaredoxin"/>
    <property type="match status" value="1"/>
</dbReference>
<dbReference type="PANTHER" id="PTHR43601:SF17">
    <property type="entry name" value="THIOREDOXIN-LIKE 1-2, CHLOROPLASTIC"/>
    <property type="match status" value="1"/>
</dbReference>
<dbReference type="PANTHER" id="PTHR43601">
    <property type="entry name" value="THIOREDOXIN, MITOCHONDRIAL"/>
    <property type="match status" value="1"/>
</dbReference>
<dbReference type="GO" id="GO:0045454">
    <property type="term" value="P:cell redox homeostasis"/>
    <property type="evidence" value="ECO:0007669"/>
    <property type="project" value="TreeGrafter"/>
</dbReference>
<dbReference type="AlphaFoldDB" id="A0A5B7AFF0"/>
<dbReference type="GO" id="GO:0009507">
    <property type="term" value="C:chloroplast"/>
    <property type="evidence" value="ECO:0007669"/>
    <property type="project" value="TreeGrafter"/>
</dbReference>
<evidence type="ECO:0000256" key="1">
    <source>
        <dbReference type="ARBA" id="ARBA00008987"/>
    </source>
</evidence>
<proteinExistence type="inferred from homology"/>
<dbReference type="EMBL" id="GHES01024890">
    <property type="protein sequence ID" value="MPA55449.1"/>
    <property type="molecule type" value="Transcribed_RNA"/>
</dbReference>
<accession>A0A5B7AFF0</accession>
<feature type="domain" description="Thioredoxin" evidence="3">
    <location>
        <begin position="105"/>
        <end position="134"/>
    </location>
</feature>
<evidence type="ECO:0000256" key="2">
    <source>
        <dbReference type="ARBA" id="ARBA00023284"/>
    </source>
</evidence>
<protein>
    <recommendedName>
        <fullName evidence="3">Thioredoxin domain-containing protein</fullName>
    </recommendedName>
</protein>
<gene>
    <name evidence="4" type="ORF">Din_024890</name>
</gene>
<sequence>MACSLKNSIYVSGSNKTISCSRTKGVLGFCPIIGSLQFAESKSRYMGTPIGLSDQKGLREWSLKAPTNFSVHAQTSICVSRAMRWWEKTLQPNMIEINSAQELVDSLLNSGDRLVIVDFYSPGCGGCKALHPKVYISSISIYYICYLETRLNFKHIFIDQPFKVESFFFPISDLSAG</sequence>
<reference evidence="4" key="1">
    <citation type="submission" date="2019-08" db="EMBL/GenBank/DDBJ databases">
        <title>Reference gene set and small RNA set construction with multiple tissues from Davidia involucrata Baill.</title>
        <authorList>
            <person name="Yang H."/>
            <person name="Zhou C."/>
            <person name="Li G."/>
            <person name="Wang J."/>
            <person name="Gao P."/>
            <person name="Wang M."/>
            <person name="Wang R."/>
            <person name="Zhao Y."/>
        </authorList>
    </citation>
    <scope>NUCLEOTIDE SEQUENCE</scope>
    <source>
        <tissue evidence="4">Mixed with DoveR01_LX</tissue>
    </source>
</reference>
<comment type="similarity">
    <text evidence="1">Belongs to the thioredoxin family.</text>
</comment>
<dbReference type="InterPro" id="IPR036249">
    <property type="entry name" value="Thioredoxin-like_sf"/>
</dbReference>
<evidence type="ECO:0000313" key="4">
    <source>
        <dbReference type="EMBL" id="MPA55449.1"/>
    </source>
</evidence>
<organism evidence="4">
    <name type="scientific">Davidia involucrata</name>
    <name type="common">Dove tree</name>
    <dbReference type="NCBI Taxonomy" id="16924"/>
    <lineage>
        <taxon>Eukaryota</taxon>
        <taxon>Viridiplantae</taxon>
        <taxon>Streptophyta</taxon>
        <taxon>Embryophyta</taxon>
        <taxon>Tracheophyta</taxon>
        <taxon>Spermatophyta</taxon>
        <taxon>Magnoliopsida</taxon>
        <taxon>eudicotyledons</taxon>
        <taxon>Gunneridae</taxon>
        <taxon>Pentapetalae</taxon>
        <taxon>asterids</taxon>
        <taxon>Cornales</taxon>
        <taxon>Nyssaceae</taxon>
        <taxon>Davidia</taxon>
    </lineage>
</organism>
<dbReference type="InterPro" id="IPR013766">
    <property type="entry name" value="Thioredoxin_domain"/>
</dbReference>
<dbReference type="SUPFAM" id="SSF52833">
    <property type="entry name" value="Thioredoxin-like"/>
    <property type="match status" value="1"/>
</dbReference>
<evidence type="ECO:0000259" key="3">
    <source>
        <dbReference type="Pfam" id="PF00085"/>
    </source>
</evidence>
<dbReference type="Pfam" id="PF00085">
    <property type="entry name" value="Thioredoxin"/>
    <property type="match status" value="1"/>
</dbReference>